<dbReference type="InterPro" id="IPR005804">
    <property type="entry name" value="FA_desaturase_dom"/>
</dbReference>
<dbReference type="Proteomes" id="UP001589670">
    <property type="component" value="Unassembled WGS sequence"/>
</dbReference>
<proteinExistence type="predicted"/>
<keyword evidence="1" id="KW-0472">Membrane</keyword>
<evidence type="ECO:0000313" key="4">
    <source>
        <dbReference type="Proteomes" id="UP001589670"/>
    </source>
</evidence>
<feature type="domain" description="Fatty acid desaturase" evidence="2">
    <location>
        <begin position="52"/>
        <end position="301"/>
    </location>
</feature>
<evidence type="ECO:0000256" key="1">
    <source>
        <dbReference type="SAM" id="Phobius"/>
    </source>
</evidence>
<dbReference type="CDD" id="cd03507">
    <property type="entry name" value="Delta12-FADS-like"/>
    <property type="match status" value="1"/>
</dbReference>
<evidence type="ECO:0000313" key="3">
    <source>
        <dbReference type="EMBL" id="MFB9151180.1"/>
    </source>
</evidence>
<feature type="transmembrane region" description="Helical" evidence="1">
    <location>
        <begin position="25"/>
        <end position="46"/>
    </location>
</feature>
<dbReference type="RefSeq" id="WP_377070751.1">
    <property type="nucleotide sequence ID" value="NZ_JBHMEC010000026.1"/>
</dbReference>
<dbReference type="EMBL" id="JBHMEC010000026">
    <property type="protein sequence ID" value="MFB9151180.1"/>
    <property type="molecule type" value="Genomic_DNA"/>
</dbReference>
<sequence length="337" mass="38350">MTATDLTAEMRAFLKPYTKKSGARGALSLSGTLAVYGLALVAGAWAWSAEMWLVAAAAVVLLAFASVRLYVLQHDCGHHSLFATKWLNDRAGYLLSVFSFTPYRVMQYNHNMHHAYLGNLDHRETTEIHTMTLREWQRADRWTRARYRLYRNPALMLPAGAFLTYFIAYRWPRNTADVGAAGVVVHNLMIAGLVLAIWAGLGLTGLAVWFAASMLGGMIGVFLVYLQHNFEDTYWDRKPDLDFRRATLVGSSSLDLGWWWDLGTGNIAYHDLHHYNPAIPSYNLRRCQRDLPRHLQSHAPIRWPEALRSFTLKLWDEDQGRLVPFPRETRDRAVATG</sequence>
<dbReference type="InterPro" id="IPR012171">
    <property type="entry name" value="Fatty_acid_desaturase"/>
</dbReference>
<name>A0ABV5I3B4_9RHOB</name>
<reference evidence="3 4" key="1">
    <citation type="submission" date="2024-09" db="EMBL/GenBank/DDBJ databases">
        <authorList>
            <person name="Sun Q."/>
            <person name="Mori K."/>
        </authorList>
    </citation>
    <scope>NUCLEOTIDE SEQUENCE [LARGE SCALE GENOMIC DNA]</scope>
    <source>
        <strain evidence="3 4">CECT 9424</strain>
    </source>
</reference>
<organism evidence="3 4">
    <name type="scientific">Roseovarius ramblicola</name>
    <dbReference type="NCBI Taxonomy" id="2022336"/>
    <lineage>
        <taxon>Bacteria</taxon>
        <taxon>Pseudomonadati</taxon>
        <taxon>Pseudomonadota</taxon>
        <taxon>Alphaproteobacteria</taxon>
        <taxon>Rhodobacterales</taxon>
        <taxon>Roseobacteraceae</taxon>
        <taxon>Roseovarius</taxon>
    </lineage>
</organism>
<accession>A0ABV5I3B4</accession>
<feature type="transmembrane region" description="Helical" evidence="1">
    <location>
        <begin position="154"/>
        <end position="172"/>
    </location>
</feature>
<feature type="transmembrane region" description="Helical" evidence="1">
    <location>
        <begin position="52"/>
        <end position="71"/>
    </location>
</feature>
<dbReference type="Pfam" id="PF00487">
    <property type="entry name" value="FA_desaturase"/>
    <property type="match status" value="1"/>
</dbReference>
<dbReference type="EC" id="1.14.19.-" evidence="3"/>
<keyword evidence="3" id="KW-0560">Oxidoreductase</keyword>
<feature type="transmembrane region" description="Helical" evidence="1">
    <location>
        <begin position="206"/>
        <end position="226"/>
    </location>
</feature>
<protein>
    <submittedName>
        <fullName evidence="3">Fatty acid desaturase</fullName>
        <ecNumber evidence="3">1.14.19.-</ecNumber>
    </submittedName>
</protein>
<keyword evidence="1" id="KW-0812">Transmembrane</keyword>
<evidence type="ECO:0000259" key="2">
    <source>
        <dbReference type="Pfam" id="PF00487"/>
    </source>
</evidence>
<gene>
    <name evidence="3" type="ORF">ACFFU4_15625</name>
</gene>
<dbReference type="PANTHER" id="PTHR19353:SF73">
    <property type="entry name" value="FATTY ACID DESATURASE"/>
    <property type="match status" value="1"/>
</dbReference>
<keyword evidence="4" id="KW-1185">Reference proteome</keyword>
<keyword evidence="1" id="KW-1133">Transmembrane helix</keyword>
<dbReference type="GO" id="GO:0016491">
    <property type="term" value="F:oxidoreductase activity"/>
    <property type="evidence" value="ECO:0007669"/>
    <property type="project" value="UniProtKB-KW"/>
</dbReference>
<dbReference type="PANTHER" id="PTHR19353">
    <property type="entry name" value="FATTY ACID DESATURASE 2"/>
    <property type="match status" value="1"/>
</dbReference>
<feature type="transmembrane region" description="Helical" evidence="1">
    <location>
        <begin position="178"/>
        <end position="199"/>
    </location>
</feature>
<comment type="caution">
    <text evidence="3">The sequence shown here is derived from an EMBL/GenBank/DDBJ whole genome shotgun (WGS) entry which is preliminary data.</text>
</comment>